<feature type="coiled-coil region" evidence="1">
    <location>
        <begin position="1"/>
        <end position="28"/>
    </location>
</feature>
<protein>
    <submittedName>
        <fullName evidence="2">Uncharacterized protein</fullName>
    </submittedName>
</protein>
<dbReference type="EMBL" id="UINC01023399">
    <property type="protein sequence ID" value="SVA94974.1"/>
    <property type="molecule type" value="Genomic_DNA"/>
</dbReference>
<keyword evidence="1" id="KW-0175">Coiled coil</keyword>
<reference evidence="2" key="1">
    <citation type="submission" date="2018-05" db="EMBL/GenBank/DDBJ databases">
        <authorList>
            <person name="Lanie J.A."/>
            <person name="Ng W.-L."/>
            <person name="Kazmierczak K.M."/>
            <person name="Andrzejewski T.M."/>
            <person name="Davidsen T.M."/>
            <person name="Wayne K.J."/>
            <person name="Tettelin H."/>
            <person name="Glass J.I."/>
            <person name="Rusch D."/>
            <person name="Podicherti R."/>
            <person name="Tsui H.-C.T."/>
            <person name="Winkler M.E."/>
        </authorList>
    </citation>
    <scope>NUCLEOTIDE SEQUENCE</scope>
</reference>
<feature type="non-terminal residue" evidence="2">
    <location>
        <position position="1"/>
    </location>
</feature>
<organism evidence="2">
    <name type="scientific">marine metagenome</name>
    <dbReference type="NCBI Taxonomy" id="408172"/>
    <lineage>
        <taxon>unclassified sequences</taxon>
        <taxon>metagenomes</taxon>
        <taxon>ecological metagenomes</taxon>
    </lineage>
</organism>
<gene>
    <name evidence="2" type="ORF">METZ01_LOCUS147828</name>
</gene>
<proteinExistence type="predicted"/>
<name>A0A382A0V3_9ZZZZ</name>
<sequence>VEEAELEIKELKATIEDEKETVRALEQKYPFIRTIVANR</sequence>
<evidence type="ECO:0000256" key="1">
    <source>
        <dbReference type="SAM" id="Coils"/>
    </source>
</evidence>
<dbReference type="AlphaFoldDB" id="A0A382A0V3"/>
<accession>A0A382A0V3</accession>
<evidence type="ECO:0000313" key="2">
    <source>
        <dbReference type="EMBL" id="SVA94974.1"/>
    </source>
</evidence>